<dbReference type="PANTHER" id="PTHR42899:SF1">
    <property type="entry name" value="SPERMATOGENESIS-ASSOCIATED PROTEIN 20"/>
    <property type="match status" value="1"/>
</dbReference>
<evidence type="ECO:0000313" key="2">
    <source>
        <dbReference type="EMBL" id="MET3575991.1"/>
    </source>
</evidence>
<dbReference type="InterPro" id="IPR008928">
    <property type="entry name" value="6-hairpin_glycosidase_sf"/>
</dbReference>
<feature type="domain" description="Spermatogenesis-associated protein 20-like TRX" evidence="1">
    <location>
        <begin position="10"/>
        <end position="170"/>
    </location>
</feature>
<organism evidence="2 3">
    <name type="scientific">Bhargavaea ullalensis</name>
    <dbReference type="NCBI Taxonomy" id="1265685"/>
    <lineage>
        <taxon>Bacteria</taxon>
        <taxon>Bacillati</taxon>
        <taxon>Bacillota</taxon>
        <taxon>Bacilli</taxon>
        <taxon>Bacillales</taxon>
        <taxon>Caryophanaceae</taxon>
        <taxon>Bhargavaea</taxon>
    </lineage>
</organism>
<comment type="caution">
    <text evidence="2">The sequence shown here is derived from an EMBL/GenBank/DDBJ whole genome shotgun (WGS) entry which is preliminary data.</text>
</comment>
<dbReference type="SUPFAM" id="SSF48208">
    <property type="entry name" value="Six-hairpin glycosidases"/>
    <property type="match status" value="1"/>
</dbReference>
<dbReference type="InterPro" id="IPR024705">
    <property type="entry name" value="Ssp411"/>
</dbReference>
<keyword evidence="3" id="KW-1185">Reference proteome</keyword>
<dbReference type="InterPro" id="IPR004879">
    <property type="entry name" value="Ssp411-like_TRX"/>
</dbReference>
<evidence type="ECO:0000259" key="1">
    <source>
        <dbReference type="Pfam" id="PF03190"/>
    </source>
</evidence>
<dbReference type="Gene3D" id="3.40.30.10">
    <property type="entry name" value="Glutaredoxin"/>
    <property type="match status" value="1"/>
</dbReference>
<dbReference type="RefSeq" id="WP_354197633.1">
    <property type="nucleotide sequence ID" value="NZ_JBEPLW010000014.1"/>
</dbReference>
<dbReference type="SUPFAM" id="SSF52833">
    <property type="entry name" value="Thioredoxin-like"/>
    <property type="match status" value="1"/>
</dbReference>
<evidence type="ECO:0000313" key="3">
    <source>
        <dbReference type="Proteomes" id="UP001549099"/>
    </source>
</evidence>
<protein>
    <submittedName>
        <fullName evidence="2">Uncharacterized protein YyaL (SSP411 family)</fullName>
    </submittedName>
</protein>
<proteinExistence type="predicted"/>
<dbReference type="PIRSF" id="PIRSF006402">
    <property type="entry name" value="UCP006402_thioredoxin"/>
    <property type="match status" value="1"/>
</dbReference>
<name>A0ABV2GCI5_9BACL</name>
<dbReference type="Proteomes" id="UP001549099">
    <property type="component" value="Unassembled WGS sequence"/>
</dbReference>
<dbReference type="InterPro" id="IPR012341">
    <property type="entry name" value="6hp_glycosidase-like_sf"/>
</dbReference>
<dbReference type="Pfam" id="PF03190">
    <property type="entry name" value="Thioredox_DsbH"/>
    <property type="match status" value="1"/>
</dbReference>
<gene>
    <name evidence="2" type="ORF">ABID49_001898</name>
</gene>
<dbReference type="EMBL" id="JBEPLW010000014">
    <property type="protein sequence ID" value="MET3575991.1"/>
    <property type="molecule type" value="Genomic_DNA"/>
</dbReference>
<dbReference type="Gene3D" id="1.50.10.10">
    <property type="match status" value="2"/>
</dbReference>
<reference evidence="2 3" key="1">
    <citation type="submission" date="2024-06" db="EMBL/GenBank/DDBJ databases">
        <title>Genomic Encyclopedia of Type Strains, Phase IV (KMG-IV): sequencing the most valuable type-strain genomes for metagenomic binning, comparative biology and taxonomic classification.</title>
        <authorList>
            <person name="Goeker M."/>
        </authorList>
    </citation>
    <scope>NUCLEOTIDE SEQUENCE [LARGE SCALE GENOMIC DNA]</scope>
    <source>
        <strain evidence="2 3">DSM 26128</strain>
    </source>
</reference>
<dbReference type="InterPro" id="IPR036249">
    <property type="entry name" value="Thioredoxin-like_sf"/>
</dbReference>
<dbReference type="CDD" id="cd02955">
    <property type="entry name" value="SSP411"/>
    <property type="match status" value="1"/>
</dbReference>
<sequence>MQERCSTEFNWLIKSKSPYLLQHARNPVNWLEWSPEAFERAKTENKPVFVSIGYSTCHWCHVMEDESFEDPEVAALLNESFIPVKVDREERPDIDAIYMDACMKLKGQGGWPLNAFLTPDQKPFYIGTYFPKEGKYGRPGMMDVLPQIREIYQNEPERVKEIGDRLTEALEVKFESSGDGVPATVLHQGFGQLARLFDGVHGGFGGAPKFPSPHQLLYLLRYFNWHGEPAAFDMADRTLDAMASGGVYDQFGSGFARYSVDEYWLVPHFEKMLYDQAMLMMAYTEAWQLSGDPRYAGIVSDLAEFVKREMTHPEGGFYSAIDADSEGAEGTYYLWTDEEVHAVLEEREAEIVCAVYDIMPGGNFEGKSIPNMVGLNLDDVTAEFGLTEEEVENILSESLPKLLEARGERVYPHLDDKILTSWNGLMIAALAKAGAAFGDGDLIEMAERAELFLEEHLWNGHQLFARWRDGEPKFHAYLDDYAYLIWGLIELHQATGGEKYIGQAVRLAELLEERFADGAGGFYFTDKEGEKLLVREKDVLDGALPSGNGVAAVQLWRLGKLTADERWSRRSESIINEFSGEATQYPNGTLTLLTARMAFESDGREIVVSGSSGPDRGELLASLRSEFLPFDVWAESSEEGSGLLDALTVGKADRSSPLSVFICENQVCHSPVKGLGQAEEALGLKE</sequence>
<accession>A0ABV2GCI5</accession>
<dbReference type="PANTHER" id="PTHR42899">
    <property type="entry name" value="SPERMATOGENESIS-ASSOCIATED PROTEIN 20"/>
    <property type="match status" value="1"/>
</dbReference>